<organism evidence="2 3">
    <name type="scientific">Jimgerdemannia flammicorona</name>
    <dbReference type="NCBI Taxonomy" id="994334"/>
    <lineage>
        <taxon>Eukaryota</taxon>
        <taxon>Fungi</taxon>
        <taxon>Fungi incertae sedis</taxon>
        <taxon>Mucoromycota</taxon>
        <taxon>Mucoromycotina</taxon>
        <taxon>Endogonomycetes</taxon>
        <taxon>Endogonales</taxon>
        <taxon>Endogonaceae</taxon>
        <taxon>Jimgerdemannia</taxon>
    </lineage>
</organism>
<feature type="compositionally biased region" description="Basic and acidic residues" evidence="1">
    <location>
        <begin position="65"/>
        <end position="86"/>
    </location>
</feature>
<feature type="region of interest" description="Disordered" evidence="1">
    <location>
        <begin position="210"/>
        <end position="259"/>
    </location>
</feature>
<proteinExistence type="predicted"/>
<evidence type="ECO:0000256" key="1">
    <source>
        <dbReference type="SAM" id="MobiDB-lite"/>
    </source>
</evidence>
<name>A0A433DG80_9FUNG</name>
<comment type="caution">
    <text evidence="2">The sequence shown here is derived from an EMBL/GenBank/DDBJ whole genome shotgun (WGS) entry which is preliminary data.</text>
</comment>
<protein>
    <submittedName>
        <fullName evidence="2">Uncharacterized protein</fullName>
    </submittedName>
</protein>
<dbReference type="Proteomes" id="UP000268093">
    <property type="component" value="Unassembled WGS sequence"/>
</dbReference>
<dbReference type="AlphaFoldDB" id="A0A433DG80"/>
<reference evidence="2 3" key="1">
    <citation type="journal article" date="2018" name="New Phytol.">
        <title>Phylogenomics of Endogonaceae and evolution of mycorrhizas within Mucoromycota.</title>
        <authorList>
            <person name="Chang Y."/>
            <person name="Desiro A."/>
            <person name="Na H."/>
            <person name="Sandor L."/>
            <person name="Lipzen A."/>
            <person name="Clum A."/>
            <person name="Barry K."/>
            <person name="Grigoriev I.V."/>
            <person name="Martin F.M."/>
            <person name="Stajich J.E."/>
            <person name="Smith M.E."/>
            <person name="Bonito G."/>
            <person name="Spatafora J.W."/>
        </authorList>
    </citation>
    <scope>NUCLEOTIDE SEQUENCE [LARGE SCALE GENOMIC DNA]</scope>
    <source>
        <strain evidence="2 3">GMNB39</strain>
    </source>
</reference>
<evidence type="ECO:0000313" key="2">
    <source>
        <dbReference type="EMBL" id="RUP49785.1"/>
    </source>
</evidence>
<keyword evidence="3" id="KW-1185">Reference proteome</keyword>
<sequence>MDAPNETPPMTGTPITIDEEDGGYRPDRRLAHSDEQEATDETASEPEDEDGDEEEASEDGDEESDSVKEESDSDRPAVHDRGHDKPSGPWPKTTHKYFKKKSLDWNIIDFLNSCGIEPFERKIECYLSCLKAISRNGKGCRSDKAQQLLNRYMKNDRIDRKLSRNWEKFRSQNSSLTMHIHNPKFTANSQAGIINGGTFLNLSSGYQDEINKKRKSPNGEQDVEVKRGKSEQARNDDDSISSDIGDENSIGDFPPKSAMGTENLLFTPHKQSVEDDMVKRFINDLPLICAFGMSSEQLELAVGPKLAQQTISVRSQNPSSWTPATVKYLNDVFSKNTGQHFESAIQSSIDDDDDDGHFRLYCKKILVDFYHLVDCNPTMSRDVSERKFIVYNIASLFKFYETTFGTVAFEWIETHARAAKISKSATISGIIK</sequence>
<evidence type="ECO:0000313" key="3">
    <source>
        <dbReference type="Proteomes" id="UP000268093"/>
    </source>
</evidence>
<accession>A0A433DG80</accession>
<feature type="compositionally biased region" description="Basic and acidic residues" evidence="1">
    <location>
        <begin position="22"/>
        <end position="35"/>
    </location>
</feature>
<feature type="compositionally biased region" description="Basic and acidic residues" evidence="1">
    <location>
        <begin position="223"/>
        <end position="237"/>
    </location>
</feature>
<feature type="region of interest" description="Disordered" evidence="1">
    <location>
        <begin position="1"/>
        <end position="95"/>
    </location>
</feature>
<dbReference type="EMBL" id="RBNI01001983">
    <property type="protein sequence ID" value="RUP49785.1"/>
    <property type="molecule type" value="Genomic_DNA"/>
</dbReference>
<gene>
    <name evidence="2" type="ORF">BC936DRAFT_141507</name>
</gene>
<feature type="compositionally biased region" description="Acidic residues" evidence="1">
    <location>
        <begin position="36"/>
        <end position="64"/>
    </location>
</feature>